<proteinExistence type="predicted"/>
<evidence type="ECO:0000313" key="2">
    <source>
        <dbReference type="Proteomes" id="UP000016922"/>
    </source>
</evidence>
<name>S3DBS8_GLAL2</name>
<dbReference type="Proteomes" id="UP000016922">
    <property type="component" value="Unassembled WGS sequence"/>
</dbReference>
<reference evidence="1 2" key="1">
    <citation type="journal article" date="2013" name="BMC Genomics">
        <title>Genomics-driven discovery of the pneumocandin biosynthetic gene cluster in the fungus Glarea lozoyensis.</title>
        <authorList>
            <person name="Chen L."/>
            <person name="Yue Q."/>
            <person name="Zhang X."/>
            <person name="Xiang M."/>
            <person name="Wang C."/>
            <person name="Li S."/>
            <person name="Che Y."/>
            <person name="Ortiz-Lopez F.J."/>
            <person name="Bills G.F."/>
            <person name="Liu X."/>
            <person name="An Z."/>
        </authorList>
    </citation>
    <scope>NUCLEOTIDE SEQUENCE [LARGE SCALE GENOMIC DNA]</scope>
    <source>
        <strain evidence="2">ATCC 20868 / MF5171</strain>
    </source>
</reference>
<evidence type="ECO:0000313" key="1">
    <source>
        <dbReference type="EMBL" id="EPE29426.1"/>
    </source>
</evidence>
<sequence length="60" mass="6648">MSSATPYAIESAPKELHNYMPEMLQYHIGELTLEGLATGEVRRVRRRGGSLPPTAISLLH</sequence>
<dbReference type="RefSeq" id="XP_008083535.1">
    <property type="nucleotide sequence ID" value="XM_008085344.1"/>
</dbReference>
<dbReference type="EMBL" id="KE145367">
    <property type="protein sequence ID" value="EPE29426.1"/>
    <property type="molecule type" value="Genomic_DNA"/>
</dbReference>
<protein>
    <submittedName>
        <fullName evidence="1">Uncharacterized protein</fullName>
    </submittedName>
</protein>
<dbReference type="KEGG" id="glz:GLAREA_00586"/>
<dbReference type="GeneID" id="19459644"/>
<accession>S3DBS8</accession>
<dbReference type="AlphaFoldDB" id="S3DBS8"/>
<keyword evidence="2" id="KW-1185">Reference proteome</keyword>
<dbReference type="HOGENOM" id="CLU_2941924_0_0_1"/>
<organism evidence="1 2">
    <name type="scientific">Glarea lozoyensis (strain ATCC 20868 / MF5171)</name>
    <dbReference type="NCBI Taxonomy" id="1116229"/>
    <lineage>
        <taxon>Eukaryota</taxon>
        <taxon>Fungi</taxon>
        <taxon>Dikarya</taxon>
        <taxon>Ascomycota</taxon>
        <taxon>Pezizomycotina</taxon>
        <taxon>Leotiomycetes</taxon>
        <taxon>Helotiales</taxon>
        <taxon>Helotiaceae</taxon>
        <taxon>Glarea</taxon>
    </lineage>
</organism>
<gene>
    <name evidence="1" type="ORF">GLAREA_00586</name>
</gene>